<proteinExistence type="predicted"/>
<dbReference type="Proteomes" id="UP001341840">
    <property type="component" value="Unassembled WGS sequence"/>
</dbReference>
<reference evidence="1 2" key="1">
    <citation type="journal article" date="2023" name="Plants (Basel)">
        <title>Bridging the Gap: Combining Genomics and Transcriptomics Approaches to Understand Stylosanthes scabra, an Orphan Legume from the Brazilian Caatinga.</title>
        <authorList>
            <person name="Ferreira-Neto J.R.C."/>
            <person name="da Silva M.D."/>
            <person name="Binneck E."/>
            <person name="de Melo N.F."/>
            <person name="da Silva R.H."/>
            <person name="de Melo A.L.T.M."/>
            <person name="Pandolfi V."/>
            <person name="Bustamante F.O."/>
            <person name="Brasileiro-Vidal A.C."/>
            <person name="Benko-Iseppon A.M."/>
        </authorList>
    </citation>
    <scope>NUCLEOTIDE SEQUENCE [LARGE SCALE GENOMIC DNA]</scope>
    <source>
        <tissue evidence="1">Leaves</tissue>
    </source>
</reference>
<comment type="caution">
    <text evidence="1">The sequence shown here is derived from an EMBL/GenBank/DDBJ whole genome shotgun (WGS) entry which is preliminary data.</text>
</comment>
<name>A0ABU6X7C7_9FABA</name>
<accession>A0ABU6X7C7</accession>
<dbReference type="EMBL" id="JASCZI010211524">
    <property type="protein sequence ID" value="MED6193747.1"/>
    <property type="molecule type" value="Genomic_DNA"/>
</dbReference>
<organism evidence="1 2">
    <name type="scientific">Stylosanthes scabra</name>
    <dbReference type="NCBI Taxonomy" id="79078"/>
    <lineage>
        <taxon>Eukaryota</taxon>
        <taxon>Viridiplantae</taxon>
        <taxon>Streptophyta</taxon>
        <taxon>Embryophyta</taxon>
        <taxon>Tracheophyta</taxon>
        <taxon>Spermatophyta</taxon>
        <taxon>Magnoliopsida</taxon>
        <taxon>eudicotyledons</taxon>
        <taxon>Gunneridae</taxon>
        <taxon>Pentapetalae</taxon>
        <taxon>rosids</taxon>
        <taxon>fabids</taxon>
        <taxon>Fabales</taxon>
        <taxon>Fabaceae</taxon>
        <taxon>Papilionoideae</taxon>
        <taxon>50 kb inversion clade</taxon>
        <taxon>dalbergioids sensu lato</taxon>
        <taxon>Dalbergieae</taxon>
        <taxon>Pterocarpus clade</taxon>
        <taxon>Stylosanthes</taxon>
    </lineage>
</organism>
<gene>
    <name evidence="1" type="ORF">PIB30_022377</name>
</gene>
<evidence type="ECO:0000313" key="2">
    <source>
        <dbReference type="Proteomes" id="UP001341840"/>
    </source>
</evidence>
<evidence type="ECO:0000313" key="1">
    <source>
        <dbReference type="EMBL" id="MED6193747.1"/>
    </source>
</evidence>
<keyword evidence="2" id="KW-1185">Reference proteome</keyword>
<sequence length="236" mass="27307">MVEPIQVERDTVDLIYRLERIAHVAAGINDKPVRCITSIRRQQNMILHGRIVPYLEAAGLYQVALLSNHWFKDVTYQFGLPVDGTTVSGCLTDFHLFMREQGCRPAWVWLKGLFGQFPLQEHIDKFTVSYSWFQETFRVLPDDATEETMNWGVTAGDPRPLLGCTGRQTAWPTLVLEFWCFPHFRPHGFDDILWLFSSRWGVYLPPSDKKDPRAFLGKEVNNIISFAKTMAQSKRR</sequence>
<protein>
    <submittedName>
        <fullName evidence="1">Uncharacterized protein</fullName>
    </submittedName>
</protein>